<name>A0A0F9LFA2_9ZZZZ</name>
<dbReference type="AlphaFoldDB" id="A0A0F9LFA2"/>
<sequence length="64" mass="7386">MKKVDKVPKKYAVQWAMVQVKPETLIQIKTAHRADCAKKNEDISQREYIDDLVQAGLATRQKET</sequence>
<protein>
    <submittedName>
        <fullName evidence="1">Uncharacterized protein</fullName>
    </submittedName>
</protein>
<organism evidence="1">
    <name type="scientific">marine sediment metagenome</name>
    <dbReference type="NCBI Taxonomy" id="412755"/>
    <lineage>
        <taxon>unclassified sequences</taxon>
        <taxon>metagenomes</taxon>
        <taxon>ecological metagenomes</taxon>
    </lineage>
</organism>
<evidence type="ECO:0000313" key="1">
    <source>
        <dbReference type="EMBL" id="KKM85886.1"/>
    </source>
</evidence>
<accession>A0A0F9LFA2</accession>
<comment type="caution">
    <text evidence="1">The sequence shown here is derived from an EMBL/GenBank/DDBJ whole genome shotgun (WGS) entry which is preliminary data.</text>
</comment>
<proteinExistence type="predicted"/>
<gene>
    <name evidence="1" type="ORF">LCGC14_1284530</name>
</gene>
<dbReference type="EMBL" id="LAZR01007339">
    <property type="protein sequence ID" value="KKM85886.1"/>
    <property type="molecule type" value="Genomic_DNA"/>
</dbReference>
<reference evidence="1" key="1">
    <citation type="journal article" date="2015" name="Nature">
        <title>Complex archaea that bridge the gap between prokaryotes and eukaryotes.</title>
        <authorList>
            <person name="Spang A."/>
            <person name="Saw J.H."/>
            <person name="Jorgensen S.L."/>
            <person name="Zaremba-Niedzwiedzka K."/>
            <person name="Martijn J."/>
            <person name="Lind A.E."/>
            <person name="van Eijk R."/>
            <person name="Schleper C."/>
            <person name="Guy L."/>
            <person name="Ettema T.J."/>
        </authorList>
    </citation>
    <scope>NUCLEOTIDE SEQUENCE</scope>
</reference>